<organism evidence="1">
    <name type="scientific">uncultured Caudovirales phage</name>
    <dbReference type="NCBI Taxonomy" id="2100421"/>
    <lineage>
        <taxon>Viruses</taxon>
        <taxon>Duplodnaviria</taxon>
        <taxon>Heunggongvirae</taxon>
        <taxon>Uroviricota</taxon>
        <taxon>Caudoviricetes</taxon>
        <taxon>Peduoviridae</taxon>
        <taxon>Maltschvirus</taxon>
        <taxon>Maltschvirus maltsch</taxon>
    </lineage>
</organism>
<proteinExistence type="predicted"/>
<reference evidence="1" key="1">
    <citation type="submission" date="2020-04" db="EMBL/GenBank/DDBJ databases">
        <authorList>
            <person name="Chiriac C."/>
            <person name="Salcher M."/>
            <person name="Ghai R."/>
            <person name="Kavagutti S V."/>
        </authorList>
    </citation>
    <scope>NUCLEOTIDE SEQUENCE</scope>
</reference>
<sequence length="48" mass="5677">MYKITYFENKSNSIQVVIFTGIEAKNKAIFWGSENILNFKKKYITKIN</sequence>
<gene>
    <name evidence="1" type="ORF">UFOVP299_42</name>
</gene>
<evidence type="ECO:0000313" key="1">
    <source>
        <dbReference type="EMBL" id="CAB4136299.1"/>
    </source>
</evidence>
<protein>
    <submittedName>
        <fullName evidence="1">Uncharacterized protein</fullName>
    </submittedName>
</protein>
<dbReference type="EMBL" id="LR796313">
    <property type="protein sequence ID" value="CAB4136299.1"/>
    <property type="molecule type" value="Genomic_DNA"/>
</dbReference>
<accession>A0A6J5LX83</accession>
<name>A0A6J5LX83_9CAUD</name>